<proteinExistence type="predicted"/>
<organism evidence="2 3">
    <name type="scientific">Gulo gulo</name>
    <name type="common">Wolverine</name>
    <name type="synonym">Gluton</name>
    <dbReference type="NCBI Taxonomy" id="48420"/>
    <lineage>
        <taxon>Eukaryota</taxon>
        <taxon>Metazoa</taxon>
        <taxon>Chordata</taxon>
        <taxon>Craniata</taxon>
        <taxon>Vertebrata</taxon>
        <taxon>Euteleostomi</taxon>
        <taxon>Mammalia</taxon>
        <taxon>Eutheria</taxon>
        <taxon>Laurasiatheria</taxon>
        <taxon>Carnivora</taxon>
        <taxon>Caniformia</taxon>
        <taxon>Musteloidea</taxon>
        <taxon>Mustelidae</taxon>
        <taxon>Guloninae</taxon>
        <taxon>Gulo</taxon>
    </lineage>
</organism>
<protein>
    <submittedName>
        <fullName evidence="2">Uncharacterized protein</fullName>
    </submittedName>
</protein>
<reference evidence="2 3" key="1">
    <citation type="submission" date="2018-10" db="EMBL/GenBank/DDBJ databases">
        <authorList>
            <person name="Ekblom R."/>
            <person name="Jareborg N."/>
        </authorList>
    </citation>
    <scope>NUCLEOTIDE SEQUENCE [LARGE SCALE GENOMIC DNA]</scope>
    <source>
        <tissue evidence="2">Muscle</tissue>
    </source>
</reference>
<evidence type="ECO:0000313" key="3">
    <source>
        <dbReference type="Proteomes" id="UP000269945"/>
    </source>
</evidence>
<dbReference type="Proteomes" id="UP000269945">
    <property type="component" value="Unassembled WGS sequence"/>
</dbReference>
<sequence>MFQGTLGGNGEQSHQENVRQQFAAGEPCSGSEVNIDVCVRTHVSEQPLRVVQGDCWDTTAGASWGLRPGSSQAQTGGHLCSLAHSDSSLHTANRCPERAEQHPPGQSGKRKQPRHQKGWGAALKRDAQGQSEGQDETDGGGRIAPASKCPGESCPPEVDPTPR</sequence>
<feature type="compositionally biased region" description="Basic residues" evidence="1">
    <location>
        <begin position="108"/>
        <end position="117"/>
    </location>
</feature>
<name>A0A9X9LNN1_GULGU</name>
<dbReference type="EMBL" id="CYRY02009009">
    <property type="protein sequence ID" value="VCW77584.1"/>
    <property type="molecule type" value="Genomic_DNA"/>
</dbReference>
<evidence type="ECO:0000313" key="2">
    <source>
        <dbReference type="EMBL" id="VCW77584.1"/>
    </source>
</evidence>
<dbReference type="AlphaFoldDB" id="A0A9X9LNN1"/>
<evidence type="ECO:0000256" key="1">
    <source>
        <dbReference type="SAM" id="MobiDB-lite"/>
    </source>
</evidence>
<gene>
    <name evidence="2" type="ORF">BN2614_LOCUS2</name>
</gene>
<feature type="region of interest" description="Disordered" evidence="1">
    <location>
        <begin position="62"/>
        <end position="163"/>
    </location>
</feature>
<keyword evidence="3" id="KW-1185">Reference proteome</keyword>
<accession>A0A9X9LNN1</accession>
<comment type="caution">
    <text evidence="2">The sequence shown here is derived from an EMBL/GenBank/DDBJ whole genome shotgun (WGS) entry which is preliminary data.</text>
</comment>